<organism evidence="1 2">
    <name type="scientific">Mauremys mutica</name>
    <name type="common">yellowpond turtle</name>
    <dbReference type="NCBI Taxonomy" id="74926"/>
    <lineage>
        <taxon>Eukaryota</taxon>
        <taxon>Metazoa</taxon>
        <taxon>Chordata</taxon>
        <taxon>Craniata</taxon>
        <taxon>Vertebrata</taxon>
        <taxon>Euteleostomi</taxon>
        <taxon>Archelosauria</taxon>
        <taxon>Testudinata</taxon>
        <taxon>Testudines</taxon>
        <taxon>Cryptodira</taxon>
        <taxon>Durocryptodira</taxon>
        <taxon>Testudinoidea</taxon>
        <taxon>Geoemydidae</taxon>
        <taxon>Geoemydinae</taxon>
        <taxon>Mauremys</taxon>
    </lineage>
</organism>
<dbReference type="AlphaFoldDB" id="A0A9D4B7S1"/>
<name>A0A9D4B7S1_9SAUR</name>
<feature type="non-terminal residue" evidence="1">
    <location>
        <position position="354"/>
    </location>
</feature>
<dbReference type="EMBL" id="JAHDVG010000466">
    <property type="protein sequence ID" value="KAH1183284.1"/>
    <property type="molecule type" value="Genomic_DNA"/>
</dbReference>
<reference evidence="1" key="1">
    <citation type="submission" date="2021-09" db="EMBL/GenBank/DDBJ databases">
        <title>The genome of Mauremys mutica provides insights into the evolution of semi-aquatic lifestyle.</title>
        <authorList>
            <person name="Gong S."/>
            <person name="Gao Y."/>
        </authorList>
    </citation>
    <scope>NUCLEOTIDE SEQUENCE</scope>
    <source>
        <strain evidence="1">MM-2020</strain>
        <tissue evidence="1">Muscle</tissue>
    </source>
</reference>
<keyword evidence="2" id="KW-1185">Reference proteome</keyword>
<comment type="caution">
    <text evidence="1">The sequence shown here is derived from an EMBL/GenBank/DDBJ whole genome shotgun (WGS) entry which is preliminary data.</text>
</comment>
<dbReference type="Proteomes" id="UP000827986">
    <property type="component" value="Unassembled WGS sequence"/>
</dbReference>
<proteinExistence type="predicted"/>
<accession>A0A9D4B7S1</accession>
<gene>
    <name evidence="1" type="ORF">KIL84_004776</name>
</gene>
<sequence>DILGCQGVDALGAALALGREVSHHGVGLAAARLAVGEAGGHAPAEDALHQRLGRVPVHQLVGGALVEGVVEAEGLALQVAAQVQPLPGLVHHHHAPAGDGHHVEVLQPGLPRVERPLADADADPVLGAGLGAAQRPAGQAAPVLLDHADHVVVGVRRGGRLPGSLLPQLPLLPPPPLAQLLQPLHLPHAGRFPAGAAAPRAGSAGLRLPAVPAARLQLGGRRRRLGREALVALGGAGRGGGQVGVEGEGERQLHPLALVGPLLDPLHGEAGAGPVQRRDQRRVDAPIAALDLQRWPEGGNKRSRQTSPTFPGCSLDLSLLHDDFFFLNRRMLGTTAASTVPKSCLNFQASASML</sequence>
<evidence type="ECO:0000313" key="1">
    <source>
        <dbReference type="EMBL" id="KAH1183284.1"/>
    </source>
</evidence>
<protein>
    <submittedName>
        <fullName evidence="1">Uncharacterized protein</fullName>
    </submittedName>
</protein>
<evidence type="ECO:0000313" key="2">
    <source>
        <dbReference type="Proteomes" id="UP000827986"/>
    </source>
</evidence>